<dbReference type="InterPro" id="IPR011990">
    <property type="entry name" value="TPR-like_helical_dom_sf"/>
</dbReference>
<dbReference type="Gene3D" id="1.25.40.10">
    <property type="entry name" value="Tetratricopeptide repeat domain"/>
    <property type="match status" value="1"/>
</dbReference>
<dbReference type="InterPro" id="IPR019412">
    <property type="entry name" value="IML2/TPR_39"/>
</dbReference>
<dbReference type="SUPFAM" id="SSF48452">
    <property type="entry name" value="TPR-like"/>
    <property type="match status" value="1"/>
</dbReference>
<reference evidence="1" key="1">
    <citation type="submission" date="2021-02" db="EMBL/GenBank/DDBJ databases">
        <authorList>
            <person name="Nowell W R."/>
        </authorList>
    </citation>
    <scope>NUCLEOTIDE SEQUENCE</scope>
</reference>
<dbReference type="AlphaFoldDB" id="A0A8S3IYD9"/>
<proteinExistence type="predicted"/>
<dbReference type="EMBL" id="CAJOBI010336561">
    <property type="protein sequence ID" value="CAF5206747.1"/>
    <property type="molecule type" value="Genomic_DNA"/>
</dbReference>
<evidence type="ECO:0000313" key="2">
    <source>
        <dbReference type="Proteomes" id="UP000676336"/>
    </source>
</evidence>
<evidence type="ECO:0000313" key="1">
    <source>
        <dbReference type="EMBL" id="CAF5206747.1"/>
    </source>
</evidence>
<feature type="non-terminal residue" evidence="1">
    <location>
        <position position="1"/>
    </location>
</feature>
<name>A0A8S3IYD9_9BILA</name>
<comment type="caution">
    <text evidence="1">The sequence shown here is derived from an EMBL/GenBank/DDBJ whole genome shotgun (WGS) entry which is preliminary data.</text>
</comment>
<dbReference type="PANTHER" id="PTHR31859">
    <property type="entry name" value="TETRATRICOPEPTIDE REPEAT PROTEIN 39 FAMILY MEMBER"/>
    <property type="match status" value="1"/>
</dbReference>
<dbReference type="Proteomes" id="UP000676336">
    <property type="component" value="Unassembled WGS sequence"/>
</dbReference>
<accession>A0A8S3IYD9</accession>
<organism evidence="1 2">
    <name type="scientific">Rotaria magnacalcarata</name>
    <dbReference type="NCBI Taxonomy" id="392030"/>
    <lineage>
        <taxon>Eukaryota</taxon>
        <taxon>Metazoa</taxon>
        <taxon>Spiralia</taxon>
        <taxon>Gnathifera</taxon>
        <taxon>Rotifera</taxon>
        <taxon>Eurotatoria</taxon>
        <taxon>Bdelloidea</taxon>
        <taxon>Philodinida</taxon>
        <taxon>Philodinidae</taxon>
        <taxon>Rotaria</taxon>
    </lineage>
</organism>
<dbReference type="PANTHER" id="PTHR31859:SF1">
    <property type="entry name" value="TETRATRICOPEPTIDE REPEAT PROTEIN 39C"/>
    <property type="match status" value="1"/>
</dbReference>
<gene>
    <name evidence="1" type="ORF">SMN809_LOCUS77127</name>
</gene>
<protein>
    <submittedName>
        <fullName evidence="1">Uncharacterized protein</fullName>
    </submittedName>
</protein>
<sequence length="124" mass="14673">SSVFAIQIDDQFYADSYGSGLLLRGVLLHFLHRYDEAHENFDEIINMSKQFDEKSLLAPNAVFEKAIIYIDLKQKQKANEYLQKSINDYKEYQLESRLHFRINAAMQKVKQMDNDFNKYVLINK</sequence>